<evidence type="ECO:0000313" key="3">
    <source>
        <dbReference type="Proteomes" id="UP000689195"/>
    </source>
</evidence>
<dbReference type="AlphaFoldDB" id="A0A8S1V750"/>
<dbReference type="OrthoDB" id="298523at2759"/>
<dbReference type="Proteomes" id="UP000689195">
    <property type="component" value="Unassembled WGS sequence"/>
</dbReference>
<proteinExistence type="predicted"/>
<feature type="region of interest" description="Disordered" evidence="1">
    <location>
        <begin position="96"/>
        <end position="125"/>
    </location>
</feature>
<reference evidence="2" key="1">
    <citation type="submission" date="2021-01" db="EMBL/GenBank/DDBJ databases">
        <authorList>
            <consortium name="Genoscope - CEA"/>
            <person name="William W."/>
        </authorList>
    </citation>
    <scope>NUCLEOTIDE SEQUENCE</scope>
</reference>
<comment type="caution">
    <text evidence="2">The sequence shown here is derived from an EMBL/GenBank/DDBJ whole genome shotgun (WGS) entry which is preliminary data.</text>
</comment>
<evidence type="ECO:0000313" key="2">
    <source>
        <dbReference type="EMBL" id="CAD8170596.1"/>
    </source>
</evidence>
<protein>
    <submittedName>
        <fullName evidence="2">Uncharacterized protein</fullName>
    </submittedName>
</protein>
<sequence length="125" mass="15030">MLNNQTNQELILSIDSQIENNNQLNRQNDPITEWEDQKSQSILKTNHIPITLHNQTQDRKRFYSNNDFRKVSFDESLNTVHIYSKDNKKEIKNFQTSFKHKQKLDKPDLPKSKRFSNHKKRKNSF</sequence>
<evidence type="ECO:0000256" key="1">
    <source>
        <dbReference type="SAM" id="MobiDB-lite"/>
    </source>
</evidence>
<keyword evidence="3" id="KW-1185">Reference proteome</keyword>
<gene>
    <name evidence="2" type="ORF">PPENT_87.1.T0530138</name>
</gene>
<name>A0A8S1V750_9CILI</name>
<feature type="compositionally biased region" description="Basic residues" evidence="1">
    <location>
        <begin position="112"/>
        <end position="125"/>
    </location>
</feature>
<organism evidence="2 3">
    <name type="scientific">Paramecium pentaurelia</name>
    <dbReference type="NCBI Taxonomy" id="43138"/>
    <lineage>
        <taxon>Eukaryota</taxon>
        <taxon>Sar</taxon>
        <taxon>Alveolata</taxon>
        <taxon>Ciliophora</taxon>
        <taxon>Intramacronucleata</taxon>
        <taxon>Oligohymenophorea</taxon>
        <taxon>Peniculida</taxon>
        <taxon>Parameciidae</taxon>
        <taxon>Paramecium</taxon>
    </lineage>
</organism>
<dbReference type="EMBL" id="CAJJDO010000053">
    <property type="protein sequence ID" value="CAD8170596.1"/>
    <property type="molecule type" value="Genomic_DNA"/>
</dbReference>
<accession>A0A8S1V750</accession>